<gene>
    <name evidence="2" type="ORF">SALB_04170</name>
</gene>
<evidence type="ECO:0000259" key="1">
    <source>
        <dbReference type="Pfam" id="PF04149"/>
    </source>
</evidence>
<sequence length="70" mass="7337">MTNSHEFNSATWIKSSYSGDNGGNCIEVAPGFPGVVRVRDSKDPLGPVVVIPAHGWSSFVAAVKSGGFPF</sequence>
<comment type="caution">
    <text evidence="2">The sequence shown here is derived from an EMBL/GenBank/DDBJ whole genome shotgun (WGS) entry which is preliminary data.</text>
</comment>
<dbReference type="AlphaFoldDB" id="A0A401R1D1"/>
<protein>
    <recommendedName>
        <fullName evidence="1">DUF397 domain-containing protein</fullName>
    </recommendedName>
</protein>
<evidence type="ECO:0000313" key="3">
    <source>
        <dbReference type="Proteomes" id="UP000288351"/>
    </source>
</evidence>
<feature type="domain" description="DUF397" evidence="1">
    <location>
        <begin position="10"/>
        <end position="64"/>
    </location>
</feature>
<accession>A0A401R1D1</accession>
<evidence type="ECO:0000313" key="2">
    <source>
        <dbReference type="EMBL" id="GCB91441.1"/>
    </source>
</evidence>
<dbReference type="RefSeq" id="WP_020930351.1">
    <property type="nucleotide sequence ID" value="NZ_BHXC01000006.1"/>
</dbReference>
<organism evidence="2 3">
    <name type="scientific">Streptomyces noursei</name>
    <name type="common">Streptomyces albulus</name>
    <dbReference type="NCBI Taxonomy" id="1971"/>
    <lineage>
        <taxon>Bacteria</taxon>
        <taxon>Bacillati</taxon>
        <taxon>Actinomycetota</taxon>
        <taxon>Actinomycetes</taxon>
        <taxon>Kitasatosporales</taxon>
        <taxon>Streptomycetaceae</taxon>
        <taxon>Streptomyces</taxon>
    </lineage>
</organism>
<dbReference type="Proteomes" id="UP000288351">
    <property type="component" value="Unassembled WGS sequence"/>
</dbReference>
<reference evidence="2 3" key="1">
    <citation type="journal article" date="2019" name="Microbiol. Resour. Announc.">
        <title>Draft Genome Sequence of the Most Traditional epsilon-Poly-l-Lysine Producer, Streptomyces albulus NBRC14147.</title>
        <authorList>
            <person name="Yamanaka K."/>
            <person name="Hamano Y."/>
        </authorList>
    </citation>
    <scope>NUCLEOTIDE SEQUENCE [LARGE SCALE GENOMIC DNA]</scope>
    <source>
        <strain evidence="2 3">NBRC 14147</strain>
    </source>
</reference>
<dbReference type="EMBL" id="BHXC01000006">
    <property type="protein sequence ID" value="GCB91441.1"/>
    <property type="molecule type" value="Genomic_DNA"/>
</dbReference>
<proteinExistence type="predicted"/>
<dbReference type="Pfam" id="PF04149">
    <property type="entry name" value="DUF397"/>
    <property type="match status" value="1"/>
</dbReference>
<dbReference type="InterPro" id="IPR007278">
    <property type="entry name" value="DUF397"/>
</dbReference>
<name>A0A401R1D1_STRNR</name>